<evidence type="ECO:0000313" key="1">
    <source>
        <dbReference type="EMBL" id="ATI17486.1"/>
    </source>
</evidence>
<accession>A0A291LDM6</accession>
<organism evidence="1 2">
    <name type="scientific">Aeromonas phage AS-szw</name>
    <dbReference type="NCBI Taxonomy" id="2026114"/>
    <lineage>
        <taxon>Viruses</taxon>
        <taxon>Duplodnaviria</taxon>
        <taxon>Heunggongvirae</taxon>
        <taxon>Uroviricota</taxon>
        <taxon>Caudoviricetes</taxon>
        <taxon>Pantevenvirales</taxon>
        <taxon>Straboviridae</taxon>
        <taxon>Emmerichvirinae</taxon>
        <taxon>Ceceduovirus</taxon>
        <taxon>Ceceduovirus aszj</taxon>
    </lineage>
</organism>
<evidence type="ECO:0000313" key="2">
    <source>
        <dbReference type="Proteomes" id="UP000230211"/>
    </source>
</evidence>
<dbReference type="Proteomes" id="UP000230211">
    <property type="component" value="Segment"/>
</dbReference>
<sequence>MPEQKSKYHDILVAGDHYKKVKEHINIDISDTIRDKCFTQEFIDQPNYSDDMVELVSRVVENSINKELISRFAIKVNPNRDVIKIEFESPFKGSSEFKSIFLTRDSTYIRLSGLKHLPEDIKTKRKNHEILEKEFK</sequence>
<reference evidence="1 2" key="1">
    <citation type="submission" date="2017-07" db="EMBL/GenBank/DDBJ databases">
        <title>In vitro design and evaluation of phage cocktails against multidrug-resistant Aeromonas salmonicida.</title>
        <authorList>
            <person name="Chen L."/>
            <person name="Yuan S."/>
            <person name="Ma Y."/>
        </authorList>
    </citation>
    <scope>NUCLEOTIDE SEQUENCE [LARGE SCALE GENOMIC DNA]</scope>
</reference>
<dbReference type="EMBL" id="MF498773">
    <property type="protein sequence ID" value="ATI17486.1"/>
    <property type="molecule type" value="Genomic_DNA"/>
</dbReference>
<proteinExistence type="predicted"/>
<protein>
    <submittedName>
        <fullName evidence="1">Uncharacterized protein</fullName>
    </submittedName>
</protein>
<name>A0A291LDM6_9CAUD</name>